<keyword evidence="4 12" id="KW-0285">Flavoprotein</keyword>
<dbReference type="Proteomes" id="UP000262379">
    <property type="component" value="Unassembled WGS sequence"/>
</dbReference>
<gene>
    <name evidence="16" type="primary">dusB</name>
    <name evidence="16" type="ORF">DY251_18305</name>
</gene>
<comment type="caution">
    <text evidence="16">The sequence shown here is derived from an EMBL/GenBank/DDBJ whole genome shotgun (WGS) entry which is preliminary data.</text>
</comment>
<evidence type="ECO:0000256" key="12">
    <source>
        <dbReference type="PIRNR" id="PIRNR006621"/>
    </source>
</evidence>
<dbReference type="InterPro" id="IPR018517">
    <property type="entry name" value="tRNA_hU_synthase_CS"/>
</dbReference>
<reference evidence="17" key="1">
    <citation type="submission" date="2018-08" db="EMBL/GenBank/DDBJ databases">
        <authorList>
            <person name="Im W.T."/>
        </authorList>
    </citation>
    <scope>NUCLEOTIDE SEQUENCE [LARGE SCALE GENOMIC DNA]</scope>
    <source>
        <strain evidence="17">LA-28</strain>
    </source>
</reference>
<dbReference type="GO" id="GO:0017150">
    <property type="term" value="F:tRNA dihydrouridine synthase activity"/>
    <property type="evidence" value="ECO:0007669"/>
    <property type="project" value="InterPro"/>
</dbReference>
<keyword evidence="9 12" id="KW-0560">Oxidoreductase</keyword>
<dbReference type="Gene3D" id="1.10.1200.80">
    <property type="entry name" value="Putative flavin oxidoreducatase, domain 2"/>
    <property type="match status" value="1"/>
</dbReference>
<protein>
    <recommendedName>
        <fullName evidence="12">tRNA-dihydrouridine synthase</fullName>
        <ecNumber evidence="12">1.3.1.-</ecNumber>
    </recommendedName>
</protein>
<evidence type="ECO:0000313" key="17">
    <source>
        <dbReference type="Proteomes" id="UP000262379"/>
    </source>
</evidence>
<keyword evidence="5 12" id="KW-0288">FMN</keyword>
<evidence type="ECO:0000256" key="6">
    <source>
        <dbReference type="ARBA" id="ARBA00022694"/>
    </source>
</evidence>
<feature type="binding site" evidence="14">
    <location>
        <position position="193"/>
    </location>
    <ligand>
        <name>FMN</name>
        <dbReference type="ChEBI" id="CHEBI:58210"/>
    </ligand>
</feature>
<evidence type="ECO:0000313" key="16">
    <source>
        <dbReference type="EMBL" id="RFC64905.1"/>
    </source>
</evidence>
<dbReference type="SUPFAM" id="SSF51395">
    <property type="entry name" value="FMN-linked oxidoreductases"/>
    <property type="match status" value="1"/>
</dbReference>
<dbReference type="EC" id="1.3.1.-" evidence="12"/>
<dbReference type="InterPro" id="IPR004652">
    <property type="entry name" value="DusB-like"/>
</dbReference>
<keyword evidence="8" id="KW-0694">RNA-binding</keyword>
<feature type="binding site" evidence="14">
    <location>
        <position position="163"/>
    </location>
    <ligand>
        <name>FMN</name>
        <dbReference type="ChEBI" id="CHEBI:58210"/>
    </ligand>
</feature>
<evidence type="ECO:0000256" key="7">
    <source>
        <dbReference type="ARBA" id="ARBA00022857"/>
    </source>
</evidence>
<dbReference type="PROSITE" id="PS01136">
    <property type="entry name" value="UPF0034"/>
    <property type="match status" value="1"/>
</dbReference>
<dbReference type="NCBIfam" id="TIGR00737">
    <property type="entry name" value="nifR3_yhdG"/>
    <property type="match status" value="1"/>
</dbReference>
<evidence type="ECO:0000256" key="2">
    <source>
        <dbReference type="ARBA" id="ARBA00002790"/>
    </source>
</evidence>
<evidence type="ECO:0000256" key="1">
    <source>
        <dbReference type="ARBA" id="ARBA00001917"/>
    </source>
</evidence>
<accession>A0A371X6N7</accession>
<keyword evidence="6 12" id="KW-0819">tRNA processing</keyword>
<sequence>MSKKRAIGRNAVFLCNDSAEKLATPLGIGGVTLRNRVFLAPMSGVTDLPFRRRAYAHGAGLVVSEMVASGELAKGRSDTNARIQRDGDMPHMVQLAGRETGAMAEAARIAEGEGADIIDINMGCPAKKVTGGYCGSALMRNLDHAVSLIDAVVSAVKVPVTVKMRLGWDDDSRNAPQLAARAENAGVRMVTVHGRTRCQFYEGRADWAAIAAVKQAVSVPVVANGDCASLADATQMIQASGADAVMIGRASYGAPWTAGSIAGQAAGEAAYRQKNIYEYVIEHYADMLAFYGTESGLRQARKHLRWYLDRHAPDADQAMRQTILQSFEPNEVRQALERAFAARQEIREAA</sequence>
<comment type="catalytic activity">
    <reaction evidence="10">
        <text>a 5,6-dihydrouridine in tRNA + NADP(+) = a uridine in tRNA + NADPH + H(+)</text>
        <dbReference type="Rhea" id="RHEA:23624"/>
        <dbReference type="Rhea" id="RHEA-COMP:13339"/>
        <dbReference type="Rhea" id="RHEA-COMP:13887"/>
        <dbReference type="ChEBI" id="CHEBI:15378"/>
        <dbReference type="ChEBI" id="CHEBI:57783"/>
        <dbReference type="ChEBI" id="CHEBI:58349"/>
        <dbReference type="ChEBI" id="CHEBI:65315"/>
        <dbReference type="ChEBI" id="CHEBI:74443"/>
    </reaction>
</comment>
<keyword evidence="14" id="KW-0547">Nucleotide-binding</keyword>
<dbReference type="PANTHER" id="PTHR45846">
    <property type="entry name" value="TRNA-DIHYDROURIDINE(47) SYNTHASE [NAD(P)(+)]-LIKE"/>
    <property type="match status" value="1"/>
</dbReference>
<dbReference type="AlphaFoldDB" id="A0A371X6N7"/>
<keyword evidence="3" id="KW-0820">tRNA-binding</keyword>
<dbReference type="PANTHER" id="PTHR45846:SF1">
    <property type="entry name" value="TRNA-DIHYDROURIDINE(47) SYNTHASE [NAD(P)(+)]-LIKE"/>
    <property type="match status" value="1"/>
</dbReference>
<feature type="binding site" evidence="14">
    <location>
        <begin position="248"/>
        <end position="249"/>
    </location>
    <ligand>
        <name>FMN</name>
        <dbReference type="ChEBI" id="CHEBI:58210"/>
    </ligand>
</feature>
<comment type="catalytic activity">
    <reaction evidence="11">
        <text>a 5,6-dihydrouridine in tRNA + NAD(+) = a uridine in tRNA + NADH + H(+)</text>
        <dbReference type="Rhea" id="RHEA:54452"/>
        <dbReference type="Rhea" id="RHEA-COMP:13339"/>
        <dbReference type="Rhea" id="RHEA-COMP:13887"/>
        <dbReference type="ChEBI" id="CHEBI:15378"/>
        <dbReference type="ChEBI" id="CHEBI:57540"/>
        <dbReference type="ChEBI" id="CHEBI:57945"/>
        <dbReference type="ChEBI" id="CHEBI:65315"/>
        <dbReference type="ChEBI" id="CHEBI:74443"/>
    </reaction>
</comment>
<feature type="binding site" evidence="14">
    <location>
        <position position="94"/>
    </location>
    <ligand>
        <name>FMN</name>
        <dbReference type="ChEBI" id="CHEBI:58210"/>
    </ligand>
</feature>
<dbReference type="GO" id="GO:0050660">
    <property type="term" value="F:flavin adenine dinucleotide binding"/>
    <property type="evidence" value="ECO:0007669"/>
    <property type="project" value="InterPro"/>
</dbReference>
<dbReference type="InterPro" id="IPR024036">
    <property type="entry name" value="tRNA-dHydroUridine_Synthase_C"/>
</dbReference>
<keyword evidence="17" id="KW-1185">Reference proteome</keyword>
<evidence type="ECO:0000256" key="5">
    <source>
        <dbReference type="ARBA" id="ARBA00022643"/>
    </source>
</evidence>
<evidence type="ECO:0000256" key="4">
    <source>
        <dbReference type="ARBA" id="ARBA00022630"/>
    </source>
</evidence>
<dbReference type="GO" id="GO:0000049">
    <property type="term" value="F:tRNA binding"/>
    <property type="evidence" value="ECO:0007669"/>
    <property type="project" value="UniProtKB-KW"/>
</dbReference>
<evidence type="ECO:0000256" key="14">
    <source>
        <dbReference type="PIRSR" id="PIRSR006621-2"/>
    </source>
</evidence>
<evidence type="ECO:0000256" key="9">
    <source>
        <dbReference type="ARBA" id="ARBA00023002"/>
    </source>
</evidence>
<comment type="similarity">
    <text evidence="12">Belongs to the dus family.</text>
</comment>
<proteinExistence type="inferred from homology"/>
<dbReference type="RefSeq" id="WP_116625348.1">
    <property type="nucleotide sequence ID" value="NZ_QURN01000016.1"/>
</dbReference>
<evidence type="ECO:0000259" key="15">
    <source>
        <dbReference type="Pfam" id="PF01207"/>
    </source>
</evidence>
<dbReference type="EMBL" id="QURN01000016">
    <property type="protein sequence ID" value="RFC64905.1"/>
    <property type="molecule type" value="Genomic_DNA"/>
</dbReference>
<keyword evidence="7" id="KW-0521">NADP</keyword>
<evidence type="ECO:0000256" key="11">
    <source>
        <dbReference type="ARBA" id="ARBA00048802"/>
    </source>
</evidence>
<dbReference type="PIRSF" id="PIRSF006621">
    <property type="entry name" value="Dus"/>
    <property type="match status" value="1"/>
</dbReference>
<dbReference type="InterPro" id="IPR035587">
    <property type="entry name" value="DUS-like_FMN-bd"/>
</dbReference>
<evidence type="ECO:0000256" key="13">
    <source>
        <dbReference type="PIRSR" id="PIRSR006621-1"/>
    </source>
</evidence>
<organism evidence="16 17">
    <name type="scientific">Mesorhizobium denitrificans</name>
    <dbReference type="NCBI Taxonomy" id="2294114"/>
    <lineage>
        <taxon>Bacteria</taxon>
        <taxon>Pseudomonadati</taxon>
        <taxon>Pseudomonadota</taxon>
        <taxon>Alphaproteobacteria</taxon>
        <taxon>Hyphomicrobiales</taxon>
        <taxon>Phyllobacteriaceae</taxon>
        <taxon>Mesorhizobium</taxon>
    </lineage>
</organism>
<evidence type="ECO:0000256" key="10">
    <source>
        <dbReference type="ARBA" id="ARBA00048205"/>
    </source>
</evidence>
<dbReference type="InterPro" id="IPR001269">
    <property type="entry name" value="DUS_fam"/>
</dbReference>
<dbReference type="Pfam" id="PF01207">
    <property type="entry name" value="Dus"/>
    <property type="match status" value="1"/>
</dbReference>
<comment type="function">
    <text evidence="2 12">Catalyzes the synthesis of 5,6-dihydrouridine (D), a modified base found in the D-loop of most tRNAs, via the reduction of the C5-C6 double bond in target uridines.</text>
</comment>
<dbReference type="CDD" id="cd02801">
    <property type="entry name" value="DUS_like_FMN"/>
    <property type="match status" value="1"/>
</dbReference>
<name>A0A371X6N7_9HYPH</name>
<dbReference type="Gene3D" id="3.20.20.70">
    <property type="entry name" value="Aldolase class I"/>
    <property type="match status" value="1"/>
</dbReference>
<evidence type="ECO:0000256" key="3">
    <source>
        <dbReference type="ARBA" id="ARBA00022555"/>
    </source>
</evidence>
<feature type="domain" description="DUS-like FMN-binding" evidence="15">
    <location>
        <begin position="39"/>
        <end position="341"/>
    </location>
</feature>
<comment type="cofactor">
    <cofactor evidence="1 12 14">
        <name>FMN</name>
        <dbReference type="ChEBI" id="CHEBI:58210"/>
    </cofactor>
</comment>
<feature type="active site" description="Proton donor" evidence="13">
    <location>
        <position position="124"/>
    </location>
</feature>
<evidence type="ECO:0000256" key="8">
    <source>
        <dbReference type="ARBA" id="ARBA00022884"/>
    </source>
</evidence>
<dbReference type="InterPro" id="IPR013785">
    <property type="entry name" value="Aldolase_TIM"/>
</dbReference>